<dbReference type="RefSeq" id="YP_009796696.1">
    <property type="nucleotide sequence ID" value="NC_047903.1"/>
</dbReference>
<proteinExistence type="predicted"/>
<protein>
    <submittedName>
        <fullName evidence="1">Uncharacterized protein</fullName>
    </submittedName>
</protein>
<reference evidence="1 2" key="1">
    <citation type="submission" date="2017-11" db="EMBL/GenBank/DDBJ databases">
        <authorList>
            <person name="Han C.G."/>
        </authorList>
    </citation>
    <scope>NUCLEOTIDE SEQUENCE [LARGE SCALE GENOMIC DNA]</scope>
</reference>
<accession>A0A2H5BN35</accession>
<dbReference type="KEGG" id="vg:54987087"/>
<name>A0A2H5BN35_9CAUD</name>
<dbReference type="EMBL" id="MG545917">
    <property type="protein sequence ID" value="AUG87695.1"/>
    <property type="molecule type" value="Genomic_DNA"/>
</dbReference>
<dbReference type="GeneID" id="54987087"/>
<keyword evidence="2" id="KW-1185">Reference proteome</keyword>
<sequence>MTKQEVFNALYLAFESGVEVTVELQEAAHNHGIRVEAVEEAALAARELDEDDFDE</sequence>
<organism evidence="1 2">
    <name type="scientific">Vibrio phage VEN</name>
    <dbReference type="NCBI Taxonomy" id="2059879"/>
    <lineage>
        <taxon>Viruses</taxon>
        <taxon>Duplodnaviria</taxon>
        <taxon>Heunggongvirae</taxon>
        <taxon>Uroviricota</taxon>
        <taxon>Caudoviricetes</taxon>
        <taxon>Autographivirales</taxon>
        <taxon>Autosignataviridae</taxon>
        <taxon>Colwellvirinae</taxon>
        <taxon>Trungvirus</taxon>
        <taxon>Trungvirus VEN</taxon>
    </lineage>
</organism>
<evidence type="ECO:0000313" key="1">
    <source>
        <dbReference type="EMBL" id="AUG87695.1"/>
    </source>
</evidence>
<dbReference type="Proteomes" id="UP000241061">
    <property type="component" value="Segment"/>
</dbReference>
<evidence type="ECO:0000313" key="2">
    <source>
        <dbReference type="Proteomes" id="UP000241061"/>
    </source>
</evidence>